<name>A0A0F7JVU2_9GAMM</name>
<dbReference type="OrthoDB" id="196195at2"/>
<evidence type="ECO:0000313" key="4">
    <source>
        <dbReference type="Proteomes" id="UP000034410"/>
    </source>
</evidence>
<dbReference type="RefSeq" id="WP_046858437.1">
    <property type="nucleotide sequence ID" value="NZ_CP011412.1"/>
</dbReference>
<dbReference type="InterPro" id="IPR036677">
    <property type="entry name" value="EutN_CcmL_sf"/>
</dbReference>
<dbReference type="PANTHER" id="PTHR36539">
    <property type="entry name" value="ETHANOLAMINE UTILIZATION PROTEIN EUTN"/>
    <property type="match status" value="1"/>
</dbReference>
<evidence type="ECO:0000256" key="2">
    <source>
        <dbReference type="ARBA" id="ARBA00024446"/>
    </source>
</evidence>
<keyword evidence="2" id="KW-1283">Bacterial microcompartment</keyword>
<sequence length="100" mass="10461">MRLAKVVGQVVATVRSDRLGMDKLTLVRFIDQDGTPEESVSVAVDKLGAGEGEWVLVVGGSSARMSVDGSGQVPVDLSIVGIVDEVTSDAGTLFKKNQSQ</sequence>
<dbReference type="PROSITE" id="PS51932">
    <property type="entry name" value="BMV"/>
    <property type="match status" value="1"/>
</dbReference>
<proteinExistence type="predicted"/>
<gene>
    <name evidence="3" type="ORF">AAY24_03070</name>
</gene>
<dbReference type="Proteomes" id="UP000034410">
    <property type="component" value="Chromosome"/>
</dbReference>
<dbReference type="Gene3D" id="2.40.50.220">
    <property type="entry name" value="EutN/Ccml"/>
    <property type="match status" value="1"/>
</dbReference>
<dbReference type="GO" id="GO:0031469">
    <property type="term" value="C:bacterial microcompartment"/>
    <property type="evidence" value="ECO:0007669"/>
    <property type="project" value="UniProtKB-SubCell"/>
</dbReference>
<dbReference type="InterPro" id="IPR004992">
    <property type="entry name" value="EutN_CcmL"/>
</dbReference>
<dbReference type="Pfam" id="PF03319">
    <property type="entry name" value="EutN_CcmL"/>
    <property type="match status" value="1"/>
</dbReference>
<dbReference type="SUPFAM" id="SSF159133">
    <property type="entry name" value="EutN/CcmL-like"/>
    <property type="match status" value="1"/>
</dbReference>
<dbReference type="CDD" id="cd01614">
    <property type="entry name" value="EutN_CcmL"/>
    <property type="match status" value="1"/>
</dbReference>
<dbReference type="PANTHER" id="PTHR36539:SF1">
    <property type="entry name" value="BACTERIAL MICROCOMPARTMENT SHELL VERTEX PROTEIN EUTN"/>
    <property type="match status" value="1"/>
</dbReference>
<reference evidence="3 4" key="1">
    <citation type="journal article" date="2015" name="Genome Announc.">
        <title>Complete Genome Sequence of Sedimenticola thiotaurini Strain SIP-G1, a Polyphosphate- and Polyhydroxyalkanoate-Accumulating Sulfur-Oxidizing Gammaproteobacterium Isolated from Salt Marsh Sediments.</title>
        <authorList>
            <person name="Flood B.E."/>
            <person name="Jones D.S."/>
            <person name="Bailey J.V."/>
        </authorList>
    </citation>
    <scope>NUCLEOTIDE SEQUENCE [LARGE SCALE GENOMIC DNA]</scope>
    <source>
        <strain evidence="3 4">SIP-G1</strain>
    </source>
</reference>
<dbReference type="AlphaFoldDB" id="A0A0F7JVU2"/>
<protein>
    <submittedName>
        <fullName evidence="3">Ethanolamine utilization protein EutN</fullName>
    </submittedName>
</protein>
<evidence type="ECO:0000256" key="1">
    <source>
        <dbReference type="ARBA" id="ARBA00024322"/>
    </source>
</evidence>
<dbReference type="EMBL" id="CP011412">
    <property type="protein sequence ID" value="AKH19499.1"/>
    <property type="molecule type" value="Genomic_DNA"/>
</dbReference>
<evidence type="ECO:0000313" key="3">
    <source>
        <dbReference type="EMBL" id="AKH19499.1"/>
    </source>
</evidence>
<accession>A0A0F7JVU2</accession>
<organism evidence="3 4">
    <name type="scientific">Sedimenticola thiotaurini</name>
    <dbReference type="NCBI Taxonomy" id="1543721"/>
    <lineage>
        <taxon>Bacteria</taxon>
        <taxon>Pseudomonadati</taxon>
        <taxon>Pseudomonadota</taxon>
        <taxon>Gammaproteobacteria</taxon>
        <taxon>Chromatiales</taxon>
        <taxon>Sedimenticolaceae</taxon>
        <taxon>Sedimenticola</taxon>
    </lineage>
</organism>
<comment type="subcellular location">
    <subcellularLocation>
        <location evidence="1">Bacterial microcompartment</location>
    </subcellularLocation>
</comment>
<keyword evidence="4" id="KW-1185">Reference proteome</keyword>
<dbReference type="PATRIC" id="fig|1543721.4.peg.644"/>
<dbReference type="KEGG" id="seds:AAY24_03070"/>